<sequence length="222" mass="24735">MSSPSQTTSNCSFQLDLSPPSSIVKHKSPAQSASKRQSLFMQQSKAHAMSDSVLKDMKEFVLKNKAVVSDMPPLRPTLSTKYAHLHGKSTRRLNVTGLPSSAASKYTAQSPVQRFQPKDVKDPLLENTASYQKLLRKLAPSVTNSATTYLNLLHLLQACRICGGRVTFCETCEKSATEYFTKFSIAELEKSYGRQLPPPDAHAVMEFEKELKLREQAIKEKL</sequence>
<dbReference type="AlphaFoldDB" id="A0A6G0X5Y9"/>
<name>A0A6G0X5Y9_9STRA</name>
<evidence type="ECO:0000256" key="1">
    <source>
        <dbReference type="SAM" id="MobiDB-lite"/>
    </source>
</evidence>
<comment type="caution">
    <text evidence="2">The sequence shown here is derived from an EMBL/GenBank/DDBJ whole genome shotgun (WGS) entry which is preliminary data.</text>
</comment>
<evidence type="ECO:0000313" key="3">
    <source>
        <dbReference type="Proteomes" id="UP000481153"/>
    </source>
</evidence>
<dbReference type="VEuPathDB" id="FungiDB:AeMF1_014116"/>
<dbReference type="EMBL" id="VJMJ01000098">
    <property type="protein sequence ID" value="KAF0735391.1"/>
    <property type="molecule type" value="Genomic_DNA"/>
</dbReference>
<evidence type="ECO:0000313" key="2">
    <source>
        <dbReference type="EMBL" id="KAF0735391.1"/>
    </source>
</evidence>
<feature type="compositionally biased region" description="Polar residues" evidence="1">
    <location>
        <begin position="29"/>
        <end position="44"/>
    </location>
</feature>
<reference evidence="2 3" key="1">
    <citation type="submission" date="2019-07" db="EMBL/GenBank/DDBJ databases">
        <title>Genomics analysis of Aphanomyces spp. identifies a new class of oomycete effector associated with host adaptation.</title>
        <authorList>
            <person name="Gaulin E."/>
        </authorList>
    </citation>
    <scope>NUCLEOTIDE SEQUENCE [LARGE SCALE GENOMIC DNA]</scope>
    <source>
        <strain evidence="2 3">ATCC 201684</strain>
    </source>
</reference>
<accession>A0A6G0X5Y9</accession>
<keyword evidence="3" id="KW-1185">Reference proteome</keyword>
<dbReference type="Proteomes" id="UP000481153">
    <property type="component" value="Unassembled WGS sequence"/>
</dbReference>
<feature type="region of interest" description="Disordered" evidence="1">
    <location>
        <begin position="1"/>
        <end position="44"/>
    </location>
</feature>
<feature type="compositionally biased region" description="Polar residues" evidence="1">
    <location>
        <begin position="1"/>
        <end position="21"/>
    </location>
</feature>
<gene>
    <name evidence="2" type="ORF">Ae201684_008083</name>
</gene>
<proteinExistence type="predicted"/>
<protein>
    <submittedName>
        <fullName evidence="2">Uncharacterized protein</fullName>
    </submittedName>
</protein>
<organism evidence="2 3">
    <name type="scientific">Aphanomyces euteiches</name>
    <dbReference type="NCBI Taxonomy" id="100861"/>
    <lineage>
        <taxon>Eukaryota</taxon>
        <taxon>Sar</taxon>
        <taxon>Stramenopiles</taxon>
        <taxon>Oomycota</taxon>
        <taxon>Saprolegniomycetes</taxon>
        <taxon>Saprolegniales</taxon>
        <taxon>Verrucalvaceae</taxon>
        <taxon>Aphanomyces</taxon>
    </lineage>
</organism>